<keyword evidence="3" id="KW-0808">Transferase</keyword>
<dbReference type="Proteomes" id="UP000015354">
    <property type="component" value="Unassembled WGS sequence"/>
</dbReference>
<protein>
    <submittedName>
        <fullName evidence="3">Acetyltransferase</fullName>
    </submittedName>
</protein>
<dbReference type="SUPFAM" id="SSF69593">
    <property type="entry name" value="Glycerol-3-phosphate (1)-acyltransferase"/>
    <property type="match status" value="1"/>
</dbReference>
<feature type="transmembrane region" description="Helical" evidence="1">
    <location>
        <begin position="378"/>
        <end position="396"/>
    </location>
</feature>
<evidence type="ECO:0000313" key="4">
    <source>
        <dbReference type="Proteomes" id="UP000015354"/>
    </source>
</evidence>
<dbReference type="GO" id="GO:0016746">
    <property type="term" value="F:acyltransferase activity"/>
    <property type="evidence" value="ECO:0007669"/>
    <property type="project" value="InterPro"/>
</dbReference>
<name>S9WIF5_9TRYP</name>
<keyword evidence="1" id="KW-1133">Transmembrane helix</keyword>
<dbReference type="SMART" id="SM00563">
    <property type="entry name" value="PlsC"/>
    <property type="match status" value="1"/>
</dbReference>
<dbReference type="InterPro" id="IPR002123">
    <property type="entry name" value="Plipid/glycerol_acylTrfase"/>
</dbReference>
<keyword evidence="4" id="KW-1185">Reference proteome</keyword>
<evidence type="ECO:0000313" key="3">
    <source>
        <dbReference type="EMBL" id="EPY35625.1"/>
    </source>
</evidence>
<evidence type="ECO:0000256" key="1">
    <source>
        <dbReference type="SAM" id="Phobius"/>
    </source>
</evidence>
<dbReference type="OrthoDB" id="186786at2759"/>
<accession>S9WIF5</accession>
<feature type="transmembrane region" description="Helical" evidence="1">
    <location>
        <begin position="62"/>
        <end position="84"/>
    </location>
</feature>
<keyword evidence="1" id="KW-0812">Transmembrane</keyword>
<comment type="caution">
    <text evidence="3">The sequence shown here is derived from an EMBL/GenBank/DDBJ whole genome shotgun (WGS) entry which is preliminary data.</text>
</comment>
<gene>
    <name evidence="3" type="ORF">STCU_01049</name>
</gene>
<dbReference type="PANTHER" id="PTHR10983">
    <property type="entry name" value="1-ACYLGLYCEROL-3-PHOSPHATE ACYLTRANSFERASE-RELATED"/>
    <property type="match status" value="1"/>
</dbReference>
<organism evidence="3 4">
    <name type="scientific">Strigomonas culicis</name>
    <dbReference type="NCBI Taxonomy" id="28005"/>
    <lineage>
        <taxon>Eukaryota</taxon>
        <taxon>Discoba</taxon>
        <taxon>Euglenozoa</taxon>
        <taxon>Kinetoplastea</taxon>
        <taxon>Metakinetoplastina</taxon>
        <taxon>Trypanosomatida</taxon>
        <taxon>Trypanosomatidae</taxon>
        <taxon>Strigomonadinae</taxon>
        <taxon>Strigomonas</taxon>
    </lineage>
</organism>
<proteinExistence type="predicted"/>
<reference evidence="3 4" key="1">
    <citation type="journal article" date="2013" name="PLoS ONE">
        <title>Predicting the Proteins of Angomonas deanei, Strigomonas culicis and Their Respective Endosymbionts Reveals New Aspects of the Trypanosomatidae Family.</title>
        <authorList>
            <person name="Motta M.C."/>
            <person name="Martins A.C."/>
            <person name="de Souza S.S."/>
            <person name="Catta-Preta C.M."/>
            <person name="Silva R."/>
            <person name="Klein C.C."/>
            <person name="de Almeida L.G."/>
            <person name="de Lima Cunha O."/>
            <person name="Ciapina L.P."/>
            <person name="Brocchi M."/>
            <person name="Colabardini A.C."/>
            <person name="de Araujo Lima B."/>
            <person name="Machado C.R."/>
            <person name="de Almeida Soares C.M."/>
            <person name="Probst C.M."/>
            <person name="de Menezes C.B."/>
            <person name="Thompson C.E."/>
            <person name="Bartholomeu D.C."/>
            <person name="Gradia D.F."/>
            <person name="Pavoni D.P."/>
            <person name="Grisard E.C."/>
            <person name="Fantinatti-Garboggini F."/>
            <person name="Marchini F.K."/>
            <person name="Rodrigues-Luiz G.F."/>
            <person name="Wagner G."/>
            <person name="Goldman G.H."/>
            <person name="Fietto J.L."/>
            <person name="Elias M.C."/>
            <person name="Goldman M.H."/>
            <person name="Sagot M.F."/>
            <person name="Pereira M."/>
            <person name="Stoco P.H."/>
            <person name="de Mendonca-Neto R.P."/>
            <person name="Teixeira S.M."/>
            <person name="Maciel T.E."/>
            <person name="de Oliveira Mendes T.A."/>
            <person name="Urmenyi T.P."/>
            <person name="de Souza W."/>
            <person name="Schenkman S."/>
            <person name="de Vasconcelos A.T."/>
        </authorList>
    </citation>
    <scope>NUCLEOTIDE SEQUENCE [LARGE SCALE GENOMIC DNA]</scope>
</reference>
<dbReference type="Pfam" id="PF01553">
    <property type="entry name" value="Acyltransferase"/>
    <property type="match status" value="1"/>
</dbReference>
<dbReference type="CDD" id="cd07990">
    <property type="entry name" value="LPLAT_LCLAT1-like"/>
    <property type="match status" value="1"/>
</dbReference>
<keyword evidence="1" id="KW-0472">Membrane</keyword>
<dbReference type="EMBL" id="ATMH01001049">
    <property type="protein sequence ID" value="EPY35625.1"/>
    <property type="molecule type" value="Genomic_DNA"/>
</dbReference>
<dbReference type="AlphaFoldDB" id="S9WIF5"/>
<evidence type="ECO:0000259" key="2">
    <source>
        <dbReference type="SMART" id="SM00563"/>
    </source>
</evidence>
<sequence length="464" mass="51760">MKVTVRGLAGVLTIALCSVCFYTTVFVWPCFLFVLLKYTLGEGAVARLYGDFHKIADAVVRLYLVLIAAAIELIIGTSVAYTLVDAAGQGHLRQHYTTAEGLPALGKLLTAPSAPGKSKLIVMNHHTRVDWLYLFVFLARCPGLAPCLRVVLKEELRRIPYMGWAMEFFRFLFLSRKWEVDEAYLRRMVRYFTHHGEAVAIFIFPEGTDLSPSNIAKSNAFAAQQQLPQFRHVLNPRTTGTVALKSLLGAAQVEEVIDLTVGYTYAGPGERPDEPSLLSGRHARKAHLLAQVFRFDTAPAGCSTSVSVVPYEDGAFATWLHGRFAAKELLLSRFTQRSPVGFDDADVRAVFGEAVGVATFDDDVEDRRRPQQSRCQRFAEQVGGLHVFAVACVTWLGPLVYLTWYFTWLKLVLFVAWTLVHLPLTRRRGSLQNFLLHEVQDDETLVARAQRLMAGEPQPAGKQA</sequence>
<feature type="domain" description="Phospholipid/glycerol acyltransferase" evidence="2">
    <location>
        <begin position="119"/>
        <end position="242"/>
    </location>
</feature>
<dbReference type="PANTHER" id="PTHR10983:SF16">
    <property type="entry name" value="LYSOCARDIOLIPIN ACYLTRANSFERASE 1"/>
    <property type="match status" value="1"/>
</dbReference>
<feature type="transmembrane region" description="Helical" evidence="1">
    <location>
        <begin position="7"/>
        <end position="25"/>
    </location>
</feature>
<dbReference type="GO" id="GO:0012505">
    <property type="term" value="C:endomembrane system"/>
    <property type="evidence" value="ECO:0007669"/>
    <property type="project" value="TreeGrafter"/>
</dbReference>